<feature type="non-terminal residue" evidence="2">
    <location>
        <position position="1"/>
    </location>
</feature>
<dbReference type="EMBL" id="GEEE01024637">
    <property type="protein sequence ID" value="JAP38588.1"/>
    <property type="molecule type" value="Transcribed_RNA"/>
</dbReference>
<reference evidence="2" key="1">
    <citation type="submission" date="2016-01" db="EMBL/GenBank/DDBJ databases">
        <title>Reference transcriptome for the parasite Schistocephalus solidus: insights into the molecular evolution of parasitism.</title>
        <authorList>
            <person name="Hebert F.O."/>
            <person name="Grambauer S."/>
            <person name="Barber I."/>
            <person name="Landry C.R."/>
            <person name="Aubin-Horth N."/>
        </authorList>
    </citation>
    <scope>NUCLEOTIDE SEQUENCE</scope>
</reference>
<evidence type="ECO:0000256" key="1">
    <source>
        <dbReference type="SAM" id="MobiDB-lite"/>
    </source>
</evidence>
<name>A0A0X3NFY7_SCHSO</name>
<evidence type="ECO:0000313" key="2">
    <source>
        <dbReference type="EMBL" id="JAP38588.1"/>
    </source>
</evidence>
<sequence length="254" mass="29214">GLGASQDRGYLMVRGPQRMEELLRCDQGCLGFHRQRNRSSFQSWWNYTTHLEVTNSEALGRALQKRPQPPPNIFDATIDPLPQVEINTDVDLLPSLQTTIRAVQQISSGKAPGSDAIPVQIYKHGGPQLINHLTALFQEIWRQRKVPQDFKDATIVHLYKKKWNRQLCQPQRNLAAENNRKNLWPRSPKSPQQPSGGEILPESYWLPPLSRYHRHDLRPKSAAGEVSYIHFYCTFLNLTKVLNTVNHKGLWKIL</sequence>
<organism evidence="2">
    <name type="scientific">Schistocephalus solidus</name>
    <name type="common">Tapeworm</name>
    <dbReference type="NCBI Taxonomy" id="70667"/>
    <lineage>
        <taxon>Eukaryota</taxon>
        <taxon>Metazoa</taxon>
        <taxon>Spiralia</taxon>
        <taxon>Lophotrochozoa</taxon>
        <taxon>Platyhelminthes</taxon>
        <taxon>Cestoda</taxon>
        <taxon>Eucestoda</taxon>
        <taxon>Diphyllobothriidea</taxon>
        <taxon>Diphyllobothriidae</taxon>
        <taxon>Schistocephalus</taxon>
    </lineage>
</organism>
<protein>
    <submittedName>
        <fullName evidence="2">LINE-1 retrotransposable element ORF2 protein</fullName>
    </submittedName>
</protein>
<gene>
    <name evidence="2" type="ORF">TR168223</name>
</gene>
<feature type="region of interest" description="Disordered" evidence="1">
    <location>
        <begin position="177"/>
        <end position="199"/>
    </location>
</feature>
<accession>A0A0X3NFY7</accession>
<dbReference type="PANTHER" id="PTHR19446">
    <property type="entry name" value="REVERSE TRANSCRIPTASES"/>
    <property type="match status" value="1"/>
</dbReference>
<dbReference type="AlphaFoldDB" id="A0A0X3NFY7"/>
<proteinExistence type="predicted"/>